<evidence type="ECO:0000313" key="2">
    <source>
        <dbReference type="EMBL" id="SEI42686.1"/>
    </source>
</evidence>
<feature type="domain" description="Hedgehog/Intein (Hint)" evidence="1">
    <location>
        <begin position="151"/>
        <end position="297"/>
    </location>
</feature>
<evidence type="ECO:0000259" key="1">
    <source>
        <dbReference type="Pfam" id="PF13403"/>
    </source>
</evidence>
<dbReference type="Proteomes" id="UP000199379">
    <property type="component" value="Unassembled WGS sequence"/>
</dbReference>
<name>A0A1H6QL40_9RHOB</name>
<accession>A0A1H6QL40</accession>
<dbReference type="STRING" id="1227549.SAMN05444007_101139"/>
<dbReference type="InterPro" id="IPR036844">
    <property type="entry name" value="Hint_dom_sf"/>
</dbReference>
<sequence length="340" mass="37219">MPVTEYELYLASDLVFSGGTVRLVPGYTGDNDVILTVTDDDNVLDGDLNRNEDGNDTNQFGFAEFADGSTLGGPNFNVYSEEQYTLTAPGSPTITLYRIEMDSDPFSRAGNGDLVGYLPSLPLEPGVTYSFTTSNTVPSNDPTYTEPTGAICFTGGCLIETATGPRPARDLRAGDLVRTRDSGLQPLKWVFRRQVTAGELRHRPDLRPILFEPGALGPNMPERRSWLSPQHRVLARSAHAELLFGEPAVLAPAKGLVNGRSIRVDTPRDGVDYIHLLLERHEILCADGIEAESLDPGAWAMRSMTPQARHELQSLFPYLTTHGFHSYPTVSVREAGILAR</sequence>
<evidence type="ECO:0000313" key="3">
    <source>
        <dbReference type="Proteomes" id="UP000199379"/>
    </source>
</evidence>
<protein>
    <submittedName>
        <fullName evidence="2">Hint domain-containing protein</fullName>
    </submittedName>
</protein>
<dbReference type="InterPro" id="IPR028992">
    <property type="entry name" value="Hedgehog/Intein_dom"/>
</dbReference>
<organism evidence="2 3">
    <name type="scientific">Cribrihabitans marinus</name>
    <dbReference type="NCBI Taxonomy" id="1227549"/>
    <lineage>
        <taxon>Bacteria</taxon>
        <taxon>Pseudomonadati</taxon>
        <taxon>Pseudomonadota</taxon>
        <taxon>Alphaproteobacteria</taxon>
        <taxon>Rhodobacterales</taxon>
        <taxon>Paracoccaceae</taxon>
        <taxon>Cribrihabitans</taxon>
    </lineage>
</organism>
<keyword evidence="3" id="KW-1185">Reference proteome</keyword>
<dbReference type="EMBL" id="FNYD01000001">
    <property type="protein sequence ID" value="SEI42686.1"/>
    <property type="molecule type" value="Genomic_DNA"/>
</dbReference>
<dbReference type="SUPFAM" id="SSF51294">
    <property type="entry name" value="Hedgehog/intein (Hint) domain"/>
    <property type="match status" value="1"/>
</dbReference>
<gene>
    <name evidence="2" type="ORF">SAMN05444007_101139</name>
</gene>
<reference evidence="2 3" key="1">
    <citation type="submission" date="2016-10" db="EMBL/GenBank/DDBJ databases">
        <authorList>
            <person name="de Groot N.N."/>
        </authorList>
    </citation>
    <scope>NUCLEOTIDE SEQUENCE [LARGE SCALE GENOMIC DNA]</scope>
    <source>
        <strain evidence="2 3">DSM 29340</strain>
    </source>
</reference>
<proteinExistence type="predicted"/>
<dbReference type="Pfam" id="PF13403">
    <property type="entry name" value="Hint_2"/>
    <property type="match status" value="1"/>
</dbReference>
<dbReference type="AlphaFoldDB" id="A0A1H6QL40"/>
<dbReference type="RefSeq" id="WP_177175354.1">
    <property type="nucleotide sequence ID" value="NZ_BMGV01000001.1"/>
</dbReference>